<proteinExistence type="predicted"/>
<dbReference type="Proteomes" id="UP001054837">
    <property type="component" value="Unassembled WGS sequence"/>
</dbReference>
<feature type="region of interest" description="Disordered" evidence="1">
    <location>
        <begin position="400"/>
        <end position="429"/>
    </location>
</feature>
<evidence type="ECO:0000313" key="3">
    <source>
        <dbReference type="Proteomes" id="UP001054837"/>
    </source>
</evidence>
<sequence length="429" mass="46733">MEDNFRGGMARIPTSPVPSTSGFGTHYAHLSHGQFLEFRAYLVHPRDVIPAPLCLLPGVLTPAERLPKQNFVMNASEILASHERLLNIILSLKTDSEFFYRITTVLKKLCSDFVEPEKSAGIVSAKAAYVRGQFLKAAHKCLISVKQSGKIRGEMRVIERRSKSALASNIFLCLDKRPCYPLLSHHLTLITSALFFTQDTFALAAMTILRRDCSIGGNAVIPYICHNGGDFLLLLSCTGVFEKEEATPFRSRAPLVFDKGTVPKRGGWGSSKGCTFASQPLVGPFRNNNAKKAVASKRTVTRSPYAGAADGLRSLPPLSFIAPAIYVRAVTYRCTQANTPINVKCDRSWLSVAVSAVWPDHISIQIRKKVKIVNQGHIFCQLLLGPKSAPLILPPTITMGDEKAKSEGRSSGGGGGGLSDGDSKMSKRF</sequence>
<accession>A0AAV4T9N3</accession>
<reference evidence="2 3" key="1">
    <citation type="submission" date="2021-06" db="EMBL/GenBank/DDBJ databases">
        <title>Caerostris darwini draft genome.</title>
        <authorList>
            <person name="Kono N."/>
            <person name="Arakawa K."/>
        </authorList>
    </citation>
    <scope>NUCLEOTIDE SEQUENCE [LARGE SCALE GENOMIC DNA]</scope>
</reference>
<protein>
    <submittedName>
        <fullName evidence="2">Uncharacterized protein</fullName>
    </submittedName>
</protein>
<keyword evidence="3" id="KW-1185">Reference proteome</keyword>
<evidence type="ECO:0000256" key="1">
    <source>
        <dbReference type="SAM" id="MobiDB-lite"/>
    </source>
</evidence>
<comment type="caution">
    <text evidence="2">The sequence shown here is derived from an EMBL/GenBank/DDBJ whole genome shotgun (WGS) entry which is preliminary data.</text>
</comment>
<feature type="compositionally biased region" description="Gly residues" evidence="1">
    <location>
        <begin position="410"/>
        <end position="419"/>
    </location>
</feature>
<evidence type="ECO:0000313" key="2">
    <source>
        <dbReference type="EMBL" id="GIY42142.1"/>
    </source>
</evidence>
<organism evidence="2 3">
    <name type="scientific">Caerostris darwini</name>
    <dbReference type="NCBI Taxonomy" id="1538125"/>
    <lineage>
        <taxon>Eukaryota</taxon>
        <taxon>Metazoa</taxon>
        <taxon>Ecdysozoa</taxon>
        <taxon>Arthropoda</taxon>
        <taxon>Chelicerata</taxon>
        <taxon>Arachnida</taxon>
        <taxon>Araneae</taxon>
        <taxon>Araneomorphae</taxon>
        <taxon>Entelegynae</taxon>
        <taxon>Araneoidea</taxon>
        <taxon>Araneidae</taxon>
        <taxon>Caerostris</taxon>
    </lineage>
</organism>
<dbReference type="EMBL" id="BPLQ01009159">
    <property type="protein sequence ID" value="GIY42142.1"/>
    <property type="molecule type" value="Genomic_DNA"/>
</dbReference>
<dbReference type="AlphaFoldDB" id="A0AAV4T9N3"/>
<name>A0AAV4T9N3_9ARAC</name>
<gene>
    <name evidence="2" type="ORF">CDAR_589111</name>
</gene>